<dbReference type="Gene3D" id="3.20.20.10">
    <property type="entry name" value="Alanine racemase"/>
    <property type="match status" value="1"/>
</dbReference>
<evidence type="ECO:0000313" key="7">
    <source>
        <dbReference type="Proteomes" id="UP000243876"/>
    </source>
</evidence>
<gene>
    <name evidence="6" type="primary">SPOSA6832_00109</name>
</gene>
<dbReference type="AlphaFoldDB" id="A0A0D6EGJ1"/>
<keyword evidence="1 2" id="KW-0663">Pyridoxal phosphate</keyword>
<name>A0A0D6EGJ1_SPOSA</name>
<organism evidence="6 7">
    <name type="scientific">Sporidiobolus salmonicolor</name>
    <name type="common">Yeast-like fungus</name>
    <name type="synonym">Sporobolomyces salmonicolor</name>
    <dbReference type="NCBI Taxonomy" id="5005"/>
    <lineage>
        <taxon>Eukaryota</taxon>
        <taxon>Fungi</taxon>
        <taxon>Dikarya</taxon>
        <taxon>Basidiomycota</taxon>
        <taxon>Pucciniomycotina</taxon>
        <taxon>Microbotryomycetes</taxon>
        <taxon>Sporidiobolales</taxon>
        <taxon>Sporidiobolaceae</taxon>
        <taxon>Sporobolomyces</taxon>
    </lineage>
</organism>
<feature type="domain" description="Alanine racemase N-terminal" evidence="5">
    <location>
        <begin position="19"/>
        <end position="287"/>
    </location>
</feature>
<dbReference type="HAMAP" id="MF_02087">
    <property type="entry name" value="PLP_homeostasis"/>
    <property type="match status" value="1"/>
</dbReference>
<dbReference type="Proteomes" id="UP000243876">
    <property type="component" value="Unassembled WGS sequence"/>
</dbReference>
<evidence type="ECO:0000256" key="4">
    <source>
        <dbReference type="SAM" id="MobiDB-lite"/>
    </source>
</evidence>
<dbReference type="InterPro" id="IPR011078">
    <property type="entry name" value="PyrdxlP_homeostasis"/>
</dbReference>
<dbReference type="CDD" id="cd06822">
    <property type="entry name" value="PLPDE_III_YBL036c_euk"/>
    <property type="match status" value="1"/>
</dbReference>
<dbReference type="SUPFAM" id="SSF51419">
    <property type="entry name" value="PLP-binding barrel"/>
    <property type="match status" value="1"/>
</dbReference>
<dbReference type="PANTHER" id="PTHR10146">
    <property type="entry name" value="PROLINE SYNTHETASE CO-TRANSCRIBED BACTERIAL HOMOLOG PROTEIN"/>
    <property type="match status" value="1"/>
</dbReference>
<dbReference type="GO" id="GO:0030170">
    <property type="term" value="F:pyridoxal phosphate binding"/>
    <property type="evidence" value="ECO:0007669"/>
    <property type="project" value="UniProtKB-UniRule"/>
</dbReference>
<feature type="modified residue" description="N6-(pyridoxal phosphate)lysine" evidence="2">
    <location>
        <position position="45"/>
    </location>
</feature>
<protein>
    <recommendedName>
        <fullName evidence="2">Pyridoxal phosphate homeostasis protein</fullName>
        <shortName evidence="2">PLP homeostasis protein</shortName>
    </recommendedName>
</protein>
<proteinExistence type="inferred from homology"/>
<feature type="compositionally biased region" description="Polar residues" evidence="4">
    <location>
        <begin position="157"/>
        <end position="175"/>
    </location>
</feature>
<feature type="region of interest" description="Disordered" evidence="4">
    <location>
        <begin position="146"/>
        <end position="175"/>
    </location>
</feature>
<evidence type="ECO:0000259" key="5">
    <source>
        <dbReference type="Pfam" id="PF01168"/>
    </source>
</evidence>
<evidence type="ECO:0000313" key="6">
    <source>
        <dbReference type="EMBL" id="CEQ38670.1"/>
    </source>
</evidence>
<dbReference type="NCBIfam" id="TIGR00044">
    <property type="entry name" value="YggS family pyridoxal phosphate-dependent enzyme"/>
    <property type="match status" value="1"/>
</dbReference>
<evidence type="ECO:0000256" key="2">
    <source>
        <dbReference type="HAMAP-Rule" id="MF_03225"/>
    </source>
</evidence>
<dbReference type="InterPro" id="IPR001608">
    <property type="entry name" value="Ala_racemase_N"/>
</dbReference>
<evidence type="ECO:0000256" key="3">
    <source>
        <dbReference type="RuleBase" id="RU004514"/>
    </source>
</evidence>
<comment type="similarity">
    <text evidence="2 3">Belongs to the pyridoxal phosphate-binding protein YggS/PROSC family.</text>
</comment>
<dbReference type="PANTHER" id="PTHR10146:SF14">
    <property type="entry name" value="PYRIDOXAL PHOSPHATE HOMEOSTASIS PROTEIN"/>
    <property type="match status" value="1"/>
</dbReference>
<keyword evidence="7" id="KW-1185">Reference proteome</keyword>
<dbReference type="Pfam" id="PF01168">
    <property type="entry name" value="Ala_racemase_N"/>
    <property type="match status" value="1"/>
</dbReference>
<dbReference type="InterPro" id="IPR029066">
    <property type="entry name" value="PLP-binding_barrel"/>
</dbReference>
<accession>A0A0D6EGJ1</accession>
<comment type="function">
    <text evidence="2">Pyridoxal 5'-phosphate (PLP)-binding protein, which may be involved in intracellular homeostatic regulation of pyridoxal 5'-phosphate (PLP), the active form of vitamin B6.</text>
</comment>
<reference evidence="7" key="1">
    <citation type="submission" date="2015-02" db="EMBL/GenBank/DDBJ databases">
        <authorList>
            <person name="Gon?alves P."/>
        </authorList>
    </citation>
    <scope>NUCLEOTIDE SEQUENCE [LARGE SCALE GENOMIC DNA]</scope>
</reference>
<sequence>MPVDPPAPERAQELVRNYDLIRQQVDEAAAKCAAASTPRLVAVSKYKPSSDIVALYDHGVRHFGENYPQELDGKAKESHSSRRAKEGLQLILPRLRRSQLPRDIAWHYIGTLQSNKCKMLASIPNLFAIETLTSLKSANLLHSTLSSLSPPRDTPLHVNTSGESQKSGLAPLSSSQPTGEALDLALHIVRSCPTLRLTGLMTIGSFDASTSDAPNPDFEALKQTRELLLEGLRSAVQDDAELKGRIDALEQEGGLELSMGMSSDFIEAIEQGSTNVRVGSSIFGARPVKR</sequence>
<dbReference type="OrthoDB" id="10264196at2759"/>
<evidence type="ECO:0000256" key="1">
    <source>
        <dbReference type="ARBA" id="ARBA00022898"/>
    </source>
</evidence>
<dbReference type="EMBL" id="CENE01000001">
    <property type="protein sequence ID" value="CEQ38670.1"/>
    <property type="molecule type" value="Genomic_DNA"/>
</dbReference>